<evidence type="ECO:0000259" key="6">
    <source>
        <dbReference type="Pfam" id="PF03016"/>
    </source>
</evidence>
<dbReference type="EMBL" id="JAHRHJ020000009">
    <property type="protein sequence ID" value="KAH9300792.1"/>
    <property type="molecule type" value="Genomic_DNA"/>
</dbReference>
<dbReference type="OMA" id="FIHEIDM"/>
<feature type="non-terminal residue" evidence="7">
    <location>
        <position position="116"/>
    </location>
</feature>
<keyword evidence="4" id="KW-0812">Transmembrane</keyword>
<dbReference type="Pfam" id="PF03016">
    <property type="entry name" value="Exostosin_GT47"/>
    <property type="match status" value="1"/>
</dbReference>
<dbReference type="InterPro" id="IPR040911">
    <property type="entry name" value="Exostosin_GT47"/>
</dbReference>
<proteinExistence type="inferred from homology"/>
<comment type="subcellular location">
    <subcellularLocation>
        <location evidence="1">Golgi apparatus membrane</location>
        <topology evidence="1">Single-pass type II membrane protein</topology>
    </subcellularLocation>
</comment>
<keyword evidence="5" id="KW-0333">Golgi apparatus</keyword>
<comment type="similarity">
    <text evidence="2">Belongs to the glycosyltransferase 47 family.</text>
</comment>
<keyword evidence="8" id="KW-1185">Reference proteome</keyword>
<feature type="non-terminal residue" evidence="7">
    <location>
        <position position="1"/>
    </location>
</feature>
<evidence type="ECO:0000256" key="1">
    <source>
        <dbReference type="ARBA" id="ARBA00004323"/>
    </source>
</evidence>
<sequence>SYAAMEKTFKIYVYKDGLKPMVHQGPVTGIYASEGLFIDTMEQGNQFITEDPAKARMFFLPYSVKQMVNYLYDPYSRSMKPIKRHISSYVRNIGVAHPYWNRTGGRDHFFVSCHDW</sequence>
<dbReference type="PANTHER" id="PTHR11062">
    <property type="entry name" value="EXOSTOSIN HEPARAN SULFATE GLYCOSYLTRANSFERASE -RELATED"/>
    <property type="match status" value="1"/>
</dbReference>
<evidence type="ECO:0000313" key="8">
    <source>
        <dbReference type="Proteomes" id="UP000824469"/>
    </source>
</evidence>
<keyword evidence="3" id="KW-0328">Glycosyltransferase</keyword>
<feature type="domain" description="Exostosin GT47" evidence="6">
    <location>
        <begin position="6"/>
        <end position="115"/>
    </location>
</feature>
<dbReference type="PANTHER" id="PTHR11062:SF59">
    <property type="entry name" value="EXOSTOSIN FAMILY PROTEIN"/>
    <property type="match status" value="1"/>
</dbReference>
<keyword evidence="3" id="KW-0808">Transferase</keyword>
<evidence type="ECO:0000313" key="7">
    <source>
        <dbReference type="EMBL" id="KAH9300792.1"/>
    </source>
</evidence>
<gene>
    <name evidence="7" type="ORF">KI387_012375</name>
</gene>
<keyword evidence="4" id="KW-0735">Signal-anchor</keyword>
<dbReference type="GO" id="GO:0016757">
    <property type="term" value="F:glycosyltransferase activity"/>
    <property type="evidence" value="ECO:0007669"/>
    <property type="project" value="UniProtKB-KW"/>
</dbReference>
<dbReference type="GO" id="GO:0000139">
    <property type="term" value="C:Golgi membrane"/>
    <property type="evidence" value="ECO:0007669"/>
    <property type="project" value="UniProtKB-SubCell"/>
</dbReference>
<evidence type="ECO:0000256" key="2">
    <source>
        <dbReference type="ARBA" id="ARBA00010271"/>
    </source>
</evidence>
<evidence type="ECO:0000256" key="5">
    <source>
        <dbReference type="ARBA" id="ARBA00023034"/>
    </source>
</evidence>
<evidence type="ECO:0000256" key="3">
    <source>
        <dbReference type="ARBA" id="ARBA00022676"/>
    </source>
</evidence>
<reference evidence="7 8" key="1">
    <citation type="journal article" date="2021" name="Nat. Plants">
        <title>The Taxus genome provides insights into paclitaxel biosynthesis.</title>
        <authorList>
            <person name="Xiong X."/>
            <person name="Gou J."/>
            <person name="Liao Q."/>
            <person name="Li Y."/>
            <person name="Zhou Q."/>
            <person name="Bi G."/>
            <person name="Li C."/>
            <person name="Du R."/>
            <person name="Wang X."/>
            <person name="Sun T."/>
            <person name="Guo L."/>
            <person name="Liang H."/>
            <person name="Lu P."/>
            <person name="Wu Y."/>
            <person name="Zhang Z."/>
            <person name="Ro D.K."/>
            <person name="Shang Y."/>
            <person name="Huang S."/>
            <person name="Yan J."/>
        </authorList>
    </citation>
    <scope>NUCLEOTIDE SEQUENCE [LARGE SCALE GENOMIC DNA]</scope>
    <source>
        <strain evidence="7">Ta-2019</strain>
    </source>
</reference>
<organism evidence="7 8">
    <name type="scientific">Taxus chinensis</name>
    <name type="common">Chinese yew</name>
    <name type="synonym">Taxus wallichiana var. chinensis</name>
    <dbReference type="NCBI Taxonomy" id="29808"/>
    <lineage>
        <taxon>Eukaryota</taxon>
        <taxon>Viridiplantae</taxon>
        <taxon>Streptophyta</taxon>
        <taxon>Embryophyta</taxon>
        <taxon>Tracheophyta</taxon>
        <taxon>Spermatophyta</taxon>
        <taxon>Pinopsida</taxon>
        <taxon>Pinidae</taxon>
        <taxon>Conifers II</taxon>
        <taxon>Cupressales</taxon>
        <taxon>Taxaceae</taxon>
        <taxon>Taxus</taxon>
    </lineage>
</organism>
<dbReference type="InterPro" id="IPR004263">
    <property type="entry name" value="Exostosin"/>
</dbReference>
<dbReference type="Proteomes" id="UP000824469">
    <property type="component" value="Unassembled WGS sequence"/>
</dbReference>
<protein>
    <recommendedName>
        <fullName evidence="6">Exostosin GT47 domain-containing protein</fullName>
    </recommendedName>
</protein>
<name>A0AA38FGA4_TAXCH</name>
<dbReference type="AlphaFoldDB" id="A0AA38FGA4"/>
<accession>A0AA38FGA4</accession>
<comment type="caution">
    <text evidence="7">The sequence shown here is derived from an EMBL/GenBank/DDBJ whole genome shotgun (WGS) entry which is preliminary data.</text>
</comment>
<evidence type="ECO:0000256" key="4">
    <source>
        <dbReference type="ARBA" id="ARBA00022968"/>
    </source>
</evidence>